<evidence type="ECO:0000313" key="2">
    <source>
        <dbReference type="EMBL" id="GAH13839.1"/>
    </source>
</evidence>
<feature type="compositionally biased region" description="Basic and acidic residues" evidence="1">
    <location>
        <begin position="34"/>
        <end position="43"/>
    </location>
</feature>
<name>X1E9K3_9ZZZZ</name>
<reference evidence="2" key="1">
    <citation type="journal article" date="2014" name="Front. Microbiol.">
        <title>High frequency of phylogenetically diverse reductive dehalogenase-homologous genes in deep subseafloor sedimentary metagenomes.</title>
        <authorList>
            <person name="Kawai M."/>
            <person name="Futagami T."/>
            <person name="Toyoda A."/>
            <person name="Takaki Y."/>
            <person name="Nishi S."/>
            <person name="Hori S."/>
            <person name="Arai W."/>
            <person name="Tsubouchi T."/>
            <person name="Morono Y."/>
            <person name="Uchiyama I."/>
            <person name="Ito T."/>
            <person name="Fujiyama A."/>
            <person name="Inagaki F."/>
            <person name="Takami H."/>
        </authorList>
    </citation>
    <scope>NUCLEOTIDE SEQUENCE</scope>
    <source>
        <strain evidence="2">Expedition CK06-06</strain>
    </source>
</reference>
<accession>X1E9K3</accession>
<gene>
    <name evidence="2" type="ORF">S01H4_54529</name>
</gene>
<dbReference type="AlphaFoldDB" id="X1E9K3"/>
<feature type="non-terminal residue" evidence="2">
    <location>
        <position position="1"/>
    </location>
</feature>
<organism evidence="2">
    <name type="scientific">marine sediment metagenome</name>
    <dbReference type="NCBI Taxonomy" id="412755"/>
    <lineage>
        <taxon>unclassified sequences</taxon>
        <taxon>metagenomes</taxon>
        <taxon>ecological metagenomes</taxon>
    </lineage>
</organism>
<evidence type="ECO:0000256" key="1">
    <source>
        <dbReference type="SAM" id="MobiDB-lite"/>
    </source>
</evidence>
<proteinExistence type="predicted"/>
<dbReference type="EMBL" id="BART01031388">
    <property type="protein sequence ID" value="GAH13839.1"/>
    <property type="molecule type" value="Genomic_DNA"/>
</dbReference>
<protein>
    <submittedName>
        <fullName evidence="2">Uncharacterized protein</fullName>
    </submittedName>
</protein>
<comment type="caution">
    <text evidence="2">The sequence shown here is derived from an EMBL/GenBank/DDBJ whole genome shotgun (WGS) entry which is preliminary data.</text>
</comment>
<feature type="region of interest" description="Disordered" evidence="1">
    <location>
        <begin position="1"/>
        <end position="51"/>
    </location>
</feature>
<sequence>RLAKAPVEKKPEEEKEKVTFTKGKDQPLPEPATEPEKEEKPAEEPGSPVAKEKEELVAEIKALLKEAGVDERLFKKWLGEELQPIKPDRQFVGLKFNLFLFRFFFNRSFGQA</sequence>
<feature type="compositionally biased region" description="Basic and acidic residues" evidence="1">
    <location>
        <begin position="1"/>
        <end position="27"/>
    </location>
</feature>